<evidence type="ECO:0000313" key="2">
    <source>
        <dbReference type="Proteomes" id="UP000224355"/>
    </source>
</evidence>
<evidence type="ECO:0000313" key="1">
    <source>
        <dbReference type="EMBL" id="APD19682.1"/>
    </source>
</evidence>
<protein>
    <submittedName>
        <fullName evidence="1">Uncharacterized protein</fullName>
    </submittedName>
</protein>
<accession>A0A1J0MFF0</accession>
<keyword evidence="2" id="KW-1185">Reference proteome</keyword>
<proteinExistence type="predicted"/>
<name>A0A1J0MFF0_9CAUD</name>
<reference evidence="2" key="1">
    <citation type="submission" date="2016-11" db="EMBL/GenBank/DDBJ databases">
        <authorList>
            <person name="Shneider M.M."/>
            <person name="Kabanova A.P."/>
            <person name="Vo T.N.H."/>
            <person name="Korzhenkov A."/>
            <person name="Samarov N.I."/>
            <person name="Toshchakov S.V."/>
            <person name="Miroshnikov K.K."/>
            <person name="Ignatov A.N."/>
            <person name="Kulikov E.E."/>
            <person name="Miroshnikov K.A."/>
        </authorList>
    </citation>
    <scope>NUCLEOTIDE SEQUENCE [LARGE SCALE GENOMIC DNA]</scope>
</reference>
<gene>
    <name evidence="1" type="ORF">PP101_18</name>
</gene>
<sequence length="71" mass="8213">MSKGVSYLKMNSLINKINHGHMCTNHLQVTTLDVSVHVELTQHELLNLLHTVAARMRSEERVRALHELERK</sequence>
<organism evidence="1 2">
    <name type="scientific">Pectobacterium phage PP101</name>
    <dbReference type="NCBI Taxonomy" id="1916414"/>
    <lineage>
        <taxon>Viruses</taxon>
        <taxon>Duplodnaviria</taxon>
        <taxon>Heunggongvirae</taxon>
        <taxon>Uroviricota</taxon>
        <taxon>Caudoviricetes</taxon>
        <taxon>Chaseviridae</taxon>
        <taxon>Cleopatravirinae</taxon>
        <taxon>Suwonvirus</taxon>
        <taxon>Suwonvirus PP101</taxon>
    </lineage>
</organism>
<dbReference type="EMBL" id="KY087898">
    <property type="protein sequence ID" value="APD19682.1"/>
    <property type="molecule type" value="Genomic_DNA"/>
</dbReference>
<reference evidence="1 2" key="2">
    <citation type="submission" date="2018-04" db="EMBL/GenBank/DDBJ databases">
        <authorList>
            <person name="Shneider M.M."/>
            <person name="Kabanova A.P."/>
            <person name="Vo T.N.H."/>
            <person name="Korzhenkov A."/>
            <person name="Samarov N.I."/>
            <person name="Toshchakov S.V."/>
            <person name="Miroshnikov K.K."/>
            <person name="Ignatov A.N."/>
            <person name="Kulikov E.E."/>
            <person name="Miroshnikov K.A."/>
        </authorList>
    </citation>
    <scope>NUCLEOTIDE SEQUENCE [LARGE SCALE GENOMIC DNA]</scope>
</reference>
<dbReference type="Proteomes" id="UP000224355">
    <property type="component" value="Segment"/>
</dbReference>